<keyword evidence="1" id="KW-0812">Transmembrane</keyword>
<keyword evidence="3" id="KW-1185">Reference proteome</keyword>
<feature type="transmembrane region" description="Helical" evidence="1">
    <location>
        <begin position="94"/>
        <end position="114"/>
    </location>
</feature>
<feature type="transmembrane region" description="Helical" evidence="1">
    <location>
        <begin position="314"/>
        <end position="338"/>
    </location>
</feature>
<feature type="transmembrane region" description="Helical" evidence="1">
    <location>
        <begin position="211"/>
        <end position="232"/>
    </location>
</feature>
<name>A0ABY9LIT7_9STRE</name>
<reference evidence="3" key="1">
    <citation type="submission" date="2022-10" db="EMBL/GenBank/DDBJ databases">
        <title>Streptococcus didelphis as causative of fatal infections in opossums (Didelphis albiventris).</title>
        <authorList>
            <person name="Breyer G.M."/>
            <person name="Da Silva M.E.R.J."/>
            <person name="Siqueira F.M."/>
        </authorList>
    </citation>
    <scope>NUCLEOTIDE SEQUENCE [LARGE SCALE GENOMIC DNA]</scope>
    <source>
        <strain evidence="3">LBVP101/21</strain>
    </source>
</reference>
<feature type="transmembrane region" description="Helical" evidence="1">
    <location>
        <begin position="51"/>
        <end position="73"/>
    </location>
</feature>
<feature type="transmembrane region" description="Helical" evidence="1">
    <location>
        <begin position="238"/>
        <end position="258"/>
    </location>
</feature>
<dbReference type="EMBL" id="CP110509">
    <property type="protein sequence ID" value="WMB28031.1"/>
    <property type="molecule type" value="Genomic_DNA"/>
</dbReference>
<organism evidence="2 3">
    <name type="scientific">Streptococcus didelphis</name>
    <dbReference type="NCBI Taxonomy" id="102886"/>
    <lineage>
        <taxon>Bacteria</taxon>
        <taxon>Bacillati</taxon>
        <taxon>Bacillota</taxon>
        <taxon>Bacilli</taxon>
        <taxon>Lactobacillales</taxon>
        <taxon>Streptococcaceae</taxon>
        <taxon>Streptococcus</taxon>
    </lineage>
</organism>
<gene>
    <name evidence="2" type="ORF">N1496_08775</name>
</gene>
<feature type="transmembrane region" description="Helical" evidence="1">
    <location>
        <begin position="12"/>
        <end position="31"/>
    </location>
</feature>
<evidence type="ECO:0000313" key="2">
    <source>
        <dbReference type="EMBL" id="WMB28031.1"/>
    </source>
</evidence>
<keyword evidence="1" id="KW-0472">Membrane</keyword>
<feature type="transmembrane region" description="Helical" evidence="1">
    <location>
        <begin position="134"/>
        <end position="152"/>
    </location>
</feature>
<keyword evidence="1" id="KW-1133">Transmembrane helix</keyword>
<evidence type="ECO:0000313" key="3">
    <source>
        <dbReference type="Proteomes" id="UP001238096"/>
    </source>
</evidence>
<evidence type="ECO:0000256" key="1">
    <source>
        <dbReference type="SAM" id="Phobius"/>
    </source>
</evidence>
<accession>A0ABY9LIT7</accession>
<dbReference type="Proteomes" id="UP001238096">
    <property type="component" value="Chromosome"/>
</dbReference>
<feature type="transmembrane region" description="Helical" evidence="1">
    <location>
        <begin position="424"/>
        <end position="447"/>
    </location>
</feature>
<proteinExistence type="predicted"/>
<sequence length="448" mass="49316">MANTAENNRLFGLLKFIIFTLFGTFFVLVPFDFGGKIDTILFYYLKLFVTTFNAPLTAILVFLIVLSAALAVFDQIKPDTIIRHDRLLKKFFSTTAFYTANRVLGAVITLMVYFKVGPEFVISADTGGSMLSLATQLSVLVPMMLLFQTFILEFGAMEFLGELIGGIMKPLFKVSEICAVNIISAWVGPGNAAIMATEEFFEKGYFTVKEMAIIGSQFATGSVGWVVLVSSVLGVIDYFGLIFIGLTLIGALIAAIGVRIPPISKYPDTYVDGTRINRHLTSKEGNVFVRGLNSAITRANAVSLKNFTAKSDNMGFYIFWLTPIIVCWGTLALIVSLYTPFLAWVSLPVQGILSLFGVEEAKQTASAIMSGFADNYLPVILGQSIKSEVSRVIIATMSIMQIIYLSETATLLTSTNKEMSFLDVLIIFLERTFLSLIFIILMAQWFVG</sequence>
<protein>
    <submittedName>
        <fullName evidence="2">Arginine transporter</fullName>
    </submittedName>
</protein>
<dbReference type="RefSeq" id="WP_018366933.1">
    <property type="nucleotide sequence ID" value="NZ_CP110509.1"/>
</dbReference>